<evidence type="ECO:0000259" key="1">
    <source>
        <dbReference type="PROSITE" id="PS50404"/>
    </source>
</evidence>
<dbReference type="SUPFAM" id="SSF47616">
    <property type="entry name" value="GST C-terminal domain-like"/>
    <property type="match status" value="1"/>
</dbReference>
<dbReference type="InterPro" id="IPR036249">
    <property type="entry name" value="Thioredoxin-like_sf"/>
</dbReference>
<dbReference type="Proteomes" id="UP000256964">
    <property type="component" value="Unassembled WGS sequence"/>
</dbReference>
<dbReference type="OrthoDB" id="202840at2759"/>
<reference evidence="2 3" key="1">
    <citation type="journal article" date="2018" name="Biotechnol. Biofuels">
        <title>Integrative visual omics of the white-rot fungus Polyporus brumalis exposes the biotechnological potential of its oxidative enzymes for delignifying raw plant biomass.</title>
        <authorList>
            <person name="Miyauchi S."/>
            <person name="Rancon A."/>
            <person name="Drula E."/>
            <person name="Hage H."/>
            <person name="Chaduli D."/>
            <person name="Favel A."/>
            <person name="Grisel S."/>
            <person name="Henrissat B."/>
            <person name="Herpoel-Gimbert I."/>
            <person name="Ruiz-Duenas F.J."/>
            <person name="Chevret D."/>
            <person name="Hainaut M."/>
            <person name="Lin J."/>
            <person name="Wang M."/>
            <person name="Pangilinan J."/>
            <person name="Lipzen A."/>
            <person name="Lesage-Meessen L."/>
            <person name="Navarro D."/>
            <person name="Riley R."/>
            <person name="Grigoriev I.V."/>
            <person name="Zhou S."/>
            <person name="Raouche S."/>
            <person name="Rosso M.N."/>
        </authorList>
    </citation>
    <scope>NUCLEOTIDE SEQUENCE [LARGE SCALE GENOMIC DNA]</scope>
    <source>
        <strain evidence="2 3">BRFM 1820</strain>
    </source>
</reference>
<sequence>MASHPQRIVLYGVPTSPYVLRVRLALEEARAKYEAVYFDMDERPPWFVEDVNPVTRKVPALMYGGQEATPPETPAADSVLLYESLVLLEFIADLFPDAGLLPADPVQRAKARLFMSIVGEKIASDNALWITNRDDGSSLLQTLETLQGMLPDEGFVVGEWSIADAAFIPSLLFINVFANSGVGYWVKLEHGDKVKAELESPRFARLRKYLDEWKERPSLKAAWDEVSRP</sequence>
<organism evidence="2 3">
    <name type="scientific">Lentinus brumalis</name>
    <dbReference type="NCBI Taxonomy" id="2498619"/>
    <lineage>
        <taxon>Eukaryota</taxon>
        <taxon>Fungi</taxon>
        <taxon>Dikarya</taxon>
        <taxon>Basidiomycota</taxon>
        <taxon>Agaricomycotina</taxon>
        <taxon>Agaricomycetes</taxon>
        <taxon>Polyporales</taxon>
        <taxon>Polyporaceae</taxon>
        <taxon>Lentinus</taxon>
    </lineage>
</organism>
<proteinExistence type="predicted"/>
<dbReference type="CDD" id="cd00570">
    <property type="entry name" value="GST_N_family"/>
    <property type="match status" value="1"/>
</dbReference>
<evidence type="ECO:0000313" key="2">
    <source>
        <dbReference type="EMBL" id="RDX46749.1"/>
    </source>
</evidence>
<dbReference type="AlphaFoldDB" id="A0A371D2P3"/>
<dbReference type="InterPro" id="IPR004045">
    <property type="entry name" value="Glutathione_S-Trfase_N"/>
</dbReference>
<evidence type="ECO:0000313" key="3">
    <source>
        <dbReference type="Proteomes" id="UP000256964"/>
    </source>
</evidence>
<dbReference type="SUPFAM" id="SSF52833">
    <property type="entry name" value="Thioredoxin-like"/>
    <property type="match status" value="1"/>
</dbReference>
<feature type="domain" description="GST N-terminal" evidence="1">
    <location>
        <begin position="6"/>
        <end position="99"/>
    </location>
</feature>
<dbReference type="STRING" id="139420.A0A371D2P3"/>
<dbReference type="GO" id="GO:0005737">
    <property type="term" value="C:cytoplasm"/>
    <property type="evidence" value="ECO:0007669"/>
    <property type="project" value="TreeGrafter"/>
</dbReference>
<dbReference type="Gene3D" id="1.20.1050.10">
    <property type="match status" value="1"/>
</dbReference>
<keyword evidence="3" id="KW-1185">Reference proteome</keyword>
<dbReference type="SFLD" id="SFLDG00358">
    <property type="entry name" value="Main_(cytGST)"/>
    <property type="match status" value="1"/>
</dbReference>
<protein>
    <submittedName>
        <fullName evidence="2">Thioredoxin-like protein</fullName>
    </submittedName>
</protein>
<accession>A0A371D2P3</accession>
<dbReference type="Gene3D" id="3.40.30.10">
    <property type="entry name" value="Glutaredoxin"/>
    <property type="match status" value="1"/>
</dbReference>
<dbReference type="Pfam" id="PF13417">
    <property type="entry name" value="GST_N_3"/>
    <property type="match status" value="1"/>
</dbReference>
<gene>
    <name evidence="2" type="ORF">OH76DRAFT_1406592</name>
</gene>
<dbReference type="InterPro" id="IPR036282">
    <property type="entry name" value="Glutathione-S-Trfase_C_sf"/>
</dbReference>
<dbReference type="SFLD" id="SFLDS00019">
    <property type="entry name" value="Glutathione_Transferase_(cytos"/>
    <property type="match status" value="1"/>
</dbReference>
<dbReference type="PANTHER" id="PTHR43968:SF6">
    <property type="entry name" value="GLUTATHIONE S-TRANSFERASE OMEGA"/>
    <property type="match status" value="1"/>
</dbReference>
<dbReference type="InterPro" id="IPR050983">
    <property type="entry name" value="GST_Omega/HSP26"/>
</dbReference>
<name>A0A371D2P3_9APHY</name>
<dbReference type="PROSITE" id="PS50404">
    <property type="entry name" value="GST_NTER"/>
    <property type="match status" value="1"/>
</dbReference>
<dbReference type="InterPro" id="IPR040079">
    <property type="entry name" value="Glutathione_S-Trfase"/>
</dbReference>
<dbReference type="EMBL" id="KZ857424">
    <property type="protein sequence ID" value="RDX46749.1"/>
    <property type="molecule type" value="Genomic_DNA"/>
</dbReference>
<dbReference type="PANTHER" id="PTHR43968">
    <property type="match status" value="1"/>
</dbReference>